<sequence length="279" mass="30355">MVEQKLYIVRESVMGTLILFSIIVLGVNAHFIFLTLNDVLLVDGFSFWPLQSSYSFPILSLAVAVLTLLTLPAMVIIDRLRKRAFSSMIVFELSWLGVLFILWIAAASFTTNSVGLLVELCGLTGNGNVHVLQDSCSDVKTSEAFGHLSWIILFGYLLTLLVLSIQAAQKGVSVWYHAVRDTEFSAEFTLPGFGNENGGQHDPEAAKEADNTVAQQNLGYAYPPGTQPTMQQYNPAQQQGQTQAPYGQAPGQPYALVPAQTPTQVGSPAPSQTPTYPQV</sequence>
<feature type="transmembrane region" description="Helical" evidence="2">
    <location>
        <begin position="12"/>
        <end position="34"/>
    </location>
</feature>
<protein>
    <recommendedName>
        <fullName evidence="5">MARVEL domain-containing protein</fullName>
    </recommendedName>
</protein>
<dbReference type="Proteomes" id="UP000308730">
    <property type="component" value="Unassembled WGS sequence"/>
</dbReference>
<feature type="region of interest" description="Disordered" evidence="1">
    <location>
        <begin position="219"/>
        <end position="279"/>
    </location>
</feature>
<evidence type="ECO:0000313" key="3">
    <source>
        <dbReference type="EMBL" id="THH26728.1"/>
    </source>
</evidence>
<evidence type="ECO:0008006" key="5">
    <source>
        <dbReference type="Google" id="ProtNLM"/>
    </source>
</evidence>
<keyword evidence="2" id="KW-0812">Transmembrane</keyword>
<evidence type="ECO:0000256" key="2">
    <source>
        <dbReference type="SAM" id="Phobius"/>
    </source>
</evidence>
<gene>
    <name evidence="3" type="ORF">EUX98_g7461</name>
</gene>
<keyword evidence="2" id="KW-1133">Transmembrane helix</keyword>
<reference evidence="3 4" key="1">
    <citation type="submission" date="2019-02" db="EMBL/GenBank/DDBJ databases">
        <title>Genome sequencing of the rare red list fungi Antrodiella citrinella (Flaviporus citrinellus).</title>
        <authorList>
            <person name="Buettner E."/>
            <person name="Kellner H."/>
        </authorList>
    </citation>
    <scope>NUCLEOTIDE SEQUENCE [LARGE SCALE GENOMIC DNA]</scope>
    <source>
        <strain evidence="3 4">DSM 108506</strain>
    </source>
</reference>
<feature type="transmembrane region" description="Helical" evidence="2">
    <location>
        <begin position="89"/>
        <end position="109"/>
    </location>
</feature>
<organism evidence="3 4">
    <name type="scientific">Antrodiella citrinella</name>
    <dbReference type="NCBI Taxonomy" id="2447956"/>
    <lineage>
        <taxon>Eukaryota</taxon>
        <taxon>Fungi</taxon>
        <taxon>Dikarya</taxon>
        <taxon>Basidiomycota</taxon>
        <taxon>Agaricomycotina</taxon>
        <taxon>Agaricomycetes</taxon>
        <taxon>Polyporales</taxon>
        <taxon>Steccherinaceae</taxon>
        <taxon>Antrodiella</taxon>
    </lineage>
</organism>
<keyword evidence="4" id="KW-1185">Reference proteome</keyword>
<proteinExistence type="predicted"/>
<dbReference type="AlphaFoldDB" id="A0A4S4MND3"/>
<evidence type="ECO:0000313" key="4">
    <source>
        <dbReference type="Proteomes" id="UP000308730"/>
    </source>
</evidence>
<feature type="transmembrane region" description="Helical" evidence="2">
    <location>
        <begin position="54"/>
        <end position="77"/>
    </location>
</feature>
<keyword evidence="2" id="KW-0472">Membrane</keyword>
<comment type="caution">
    <text evidence="3">The sequence shown here is derived from an EMBL/GenBank/DDBJ whole genome shotgun (WGS) entry which is preliminary data.</text>
</comment>
<feature type="compositionally biased region" description="Polar residues" evidence="1">
    <location>
        <begin position="260"/>
        <end position="279"/>
    </location>
</feature>
<evidence type="ECO:0000256" key="1">
    <source>
        <dbReference type="SAM" id="MobiDB-lite"/>
    </source>
</evidence>
<feature type="compositionally biased region" description="Low complexity" evidence="1">
    <location>
        <begin position="231"/>
        <end position="255"/>
    </location>
</feature>
<dbReference type="OrthoDB" id="3364107at2759"/>
<feature type="transmembrane region" description="Helical" evidence="2">
    <location>
        <begin position="147"/>
        <end position="165"/>
    </location>
</feature>
<accession>A0A4S4MND3</accession>
<dbReference type="EMBL" id="SGPM01000316">
    <property type="protein sequence ID" value="THH26728.1"/>
    <property type="molecule type" value="Genomic_DNA"/>
</dbReference>
<name>A0A4S4MND3_9APHY</name>